<dbReference type="RefSeq" id="WP_126695921.1">
    <property type="nucleotide sequence ID" value="NZ_RXOF01000019.1"/>
</dbReference>
<accession>A0A3S0HJP6</accession>
<proteinExistence type="predicted"/>
<evidence type="ECO:0000313" key="2">
    <source>
        <dbReference type="Proteomes" id="UP000282184"/>
    </source>
</evidence>
<organism evidence="1 2">
    <name type="scientific">Hymenobacter gummosus</name>
    <dbReference type="NCBI Taxonomy" id="1776032"/>
    <lineage>
        <taxon>Bacteria</taxon>
        <taxon>Pseudomonadati</taxon>
        <taxon>Bacteroidota</taxon>
        <taxon>Cytophagia</taxon>
        <taxon>Cytophagales</taxon>
        <taxon>Hymenobacteraceae</taxon>
        <taxon>Hymenobacter</taxon>
    </lineage>
</organism>
<gene>
    <name evidence="1" type="ORF">EJV47_24880</name>
</gene>
<keyword evidence="2" id="KW-1185">Reference proteome</keyword>
<dbReference type="AlphaFoldDB" id="A0A3S0HJP6"/>
<dbReference type="EMBL" id="RXOF01000019">
    <property type="protein sequence ID" value="RTQ45724.1"/>
    <property type="molecule type" value="Genomic_DNA"/>
</dbReference>
<dbReference type="Proteomes" id="UP000282184">
    <property type="component" value="Unassembled WGS sequence"/>
</dbReference>
<evidence type="ECO:0000313" key="1">
    <source>
        <dbReference type="EMBL" id="RTQ45724.1"/>
    </source>
</evidence>
<dbReference type="OrthoDB" id="884668at2"/>
<protein>
    <submittedName>
        <fullName evidence="1">Uncharacterized protein</fullName>
    </submittedName>
</protein>
<comment type="caution">
    <text evidence="1">The sequence shown here is derived from an EMBL/GenBank/DDBJ whole genome shotgun (WGS) entry which is preliminary data.</text>
</comment>
<name>A0A3S0HJP6_9BACT</name>
<reference evidence="1 2" key="1">
    <citation type="submission" date="2018-12" db="EMBL/GenBank/DDBJ databases">
        <title>Hymenobacter gummosus sp. nov., isolated from a spring.</title>
        <authorList>
            <person name="Nie L."/>
        </authorList>
    </citation>
    <scope>NUCLEOTIDE SEQUENCE [LARGE SCALE GENOMIC DNA]</scope>
    <source>
        <strain evidence="1 2">KCTC 52166</strain>
    </source>
</reference>
<sequence length="142" mass="15450">MSTNPDYSLLTTIAECDDAEAAVTLELETFDHRDRGYTLADKRADASQAAGSATLAKKDEEIAQAQYKAAAPGLAGQAKQDADDLVELLQAQRKKIVRDNRADTGLGRFKITVDAAQAENQTTLLSSIRDGVRARRDELRRA</sequence>